<gene>
    <name evidence="1" type="ORF">CA14_010137</name>
</gene>
<comment type="caution">
    <text evidence="1">The sequence shown here is derived from an EMBL/GenBank/DDBJ whole genome shotgun (WGS) entry which is preliminary data.</text>
</comment>
<proteinExistence type="predicted"/>
<dbReference type="AlphaFoldDB" id="A0AB74C111"/>
<dbReference type="InterPro" id="IPR052400">
    <property type="entry name" value="Zn2-C6_fungal_TF"/>
</dbReference>
<evidence type="ECO:0008006" key="3">
    <source>
        <dbReference type="Google" id="ProtNLM"/>
    </source>
</evidence>
<dbReference type="GO" id="GO:0000981">
    <property type="term" value="F:DNA-binding transcription factor activity, RNA polymerase II-specific"/>
    <property type="evidence" value="ECO:0007669"/>
    <property type="project" value="TreeGrafter"/>
</dbReference>
<reference evidence="1 2" key="1">
    <citation type="submission" date="2018-07" db="EMBL/GenBank/DDBJ databases">
        <title>Identification of spontaneous genetic mutation associated with occurrence of a yellow conidial color mutant of Aspergillus flavus.</title>
        <authorList>
            <person name="Chang P.-K."/>
            <person name="Mack B.M."/>
            <person name="Scharfenstein L."/>
            <person name="Gilbert M.K."/>
        </authorList>
    </citation>
    <scope>NUCLEOTIDE SEQUENCE [LARGE SCALE GENOMIC DNA]</scope>
    <source>
        <strain evidence="1 2">CA14</strain>
    </source>
</reference>
<dbReference type="InterPro" id="IPR021858">
    <property type="entry name" value="Fun_TF"/>
</dbReference>
<dbReference type="Pfam" id="PF11951">
    <property type="entry name" value="Fungal_trans_2"/>
    <property type="match status" value="1"/>
</dbReference>
<sequence length="335" mass="37883">MAHHASPDTSERLQCIGSSFMKITDVLLMHHYVTETTGTMSSSLDPTVKEMWCIAVPQMAFEEHGLLHTLLAIAAAHRATLIPSESVRLHIIHQTHMDLALQRHQMMVVDVSENGAPISDTLCLNSILISLYVLGLRSMKRDRPYELPMQWLYLSRGIRVLMRQAFYRLLDSGTRIQPLLAASAKMLPSEIELNMSDEALFDFLLECHGEDGDLDPSSLQAYRTCTLRLNFALKVVQNGGSEFILRQWFMCLGAAVPGRFIQLLSEKKPRALVILAYHFALVHCVQNIWFLSGIPAQEVRGINNILPPKWKWAMTWPLRVTDGRKMHIGELATVN</sequence>
<evidence type="ECO:0000313" key="2">
    <source>
        <dbReference type="Proteomes" id="UP000275480"/>
    </source>
</evidence>
<dbReference type="PANTHER" id="PTHR47657">
    <property type="entry name" value="STEROL REGULATORY ELEMENT-BINDING PROTEIN ECM22"/>
    <property type="match status" value="1"/>
</dbReference>
<dbReference type="Proteomes" id="UP000275480">
    <property type="component" value="Unassembled WGS sequence"/>
</dbReference>
<protein>
    <recommendedName>
        <fullName evidence="3">C6 transcription factor</fullName>
    </recommendedName>
</protein>
<dbReference type="PANTHER" id="PTHR47657:SF14">
    <property type="entry name" value="ZN(2)-C6 FUNGAL-TYPE DOMAIN-CONTAINING PROTEIN"/>
    <property type="match status" value="1"/>
</dbReference>
<organism evidence="1 2">
    <name type="scientific">Aspergillus flavus</name>
    <dbReference type="NCBI Taxonomy" id="5059"/>
    <lineage>
        <taxon>Eukaryota</taxon>
        <taxon>Fungi</taxon>
        <taxon>Dikarya</taxon>
        <taxon>Ascomycota</taxon>
        <taxon>Pezizomycotina</taxon>
        <taxon>Eurotiomycetes</taxon>
        <taxon>Eurotiomycetidae</taxon>
        <taxon>Eurotiales</taxon>
        <taxon>Aspergillaceae</taxon>
        <taxon>Aspergillus</taxon>
        <taxon>Aspergillus subgen. Circumdati</taxon>
    </lineage>
</organism>
<evidence type="ECO:0000313" key="1">
    <source>
        <dbReference type="EMBL" id="RMZ39686.1"/>
    </source>
</evidence>
<dbReference type="EMBL" id="QQZZ01000130">
    <property type="protein sequence ID" value="RMZ39686.1"/>
    <property type="molecule type" value="Genomic_DNA"/>
</dbReference>
<accession>A0AB74C111</accession>
<name>A0AB74C111_ASPFL</name>